<evidence type="ECO:0000256" key="1">
    <source>
        <dbReference type="ARBA" id="ARBA00006133"/>
    </source>
</evidence>
<dbReference type="RefSeq" id="XP_031024631.1">
    <property type="nucleotide sequence ID" value="XM_031169351.1"/>
</dbReference>
<reference evidence="3 4" key="1">
    <citation type="journal article" date="2019" name="Sci. Rep.">
        <title>Comparative genomics of chytrid fungi reveal insights into the obligate biotrophic and pathogenic lifestyle of Synchytrium endobioticum.</title>
        <authorList>
            <person name="van de Vossenberg B.T.L.H."/>
            <person name="Warris S."/>
            <person name="Nguyen H.D.T."/>
            <person name="van Gent-Pelzer M.P.E."/>
            <person name="Joly D.L."/>
            <person name="van de Geest H.C."/>
            <person name="Bonants P.J.M."/>
            <person name="Smith D.S."/>
            <person name="Levesque C.A."/>
            <person name="van der Lee T.A.J."/>
        </authorList>
    </citation>
    <scope>NUCLEOTIDE SEQUENCE [LARGE SCALE GENOMIC DNA]</scope>
    <source>
        <strain evidence="3 4">JEL517</strain>
    </source>
</reference>
<accession>A0A507C6N1</accession>
<dbReference type="GO" id="GO:0005829">
    <property type="term" value="C:cytosol"/>
    <property type="evidence" value="ECO:0007669"/>
    <property type="project" value="TreeGrafter"/>
</dbReference>
<dbReference type="InterPro" id="IPR038528">
    <property type="entry name" value="TEL2_C_sf"/>
</dbReference>
<comment type="similarity">
    <text evidence="1">Belongs to the TEL2 family.</text>
</comment>
<dbReference type="InterPro" id="IPR051970">
    <property type="entry name" value="TEL2_Regulation"/>
</dbReference>
<feature type="domain" description="Telomere length regulation protein conserved" evidence="2">
    <location>
        <begin position="546"/>
        <end position="653"/>
    </location>
</feature>
<dbReference type="GeneID" id="42004648"/>
<dbReference type="GO" id="GO:0051879">
    <property type="term" value="F:Hsp90 protein binding"/>
    <property type="evidence" value="ECO:0007669"/>
    <property type="project" value="TreeGrafter"/>
</dbReference>
<keyword evidence="4" id="KW-1185">Reference proteome</keyword>
<dbReference type="OrthoDB" id="10258062at2759"/>
<comment type="caution">
    <text evidence="3">The sequence shown here is derived from an EMBL/GenBank/DDBJ whole genome shotgun (WGS) entry which is preliminary data.</text>
</comment>
<gene>
    <name evidence="3" type="ORF">SmJEL517_g03423</name>
</gene>
<dbReference type="Pfam" id="PF10193">
    <property type="entry name" value="Telomere_reg-2"/>
    <property type="match status" value="1"/>
</dbReference>
<evidence type="ECO:0000313" key="3">
    <source>
        <dbReference type="EMBL" id="TPX33714.1"/>
    </source>
</evidence>
<dbReference type="InterPro" id="IPR016024">
    <property type="entry name" value="ARM-type_fold"/>
</dbReference>
<dbReference type="AlphaFoldDB" id="A0A507C6N1"/>
<proteinExistence type="inferred from homology"/>
<dbReference type="InterPro" id="IPR019337">
    <property type="entry name" value="Telomere_length_regulation_dom"/>
</dbReference>
<dbReference type="STRING" id="1806994.A0A507C6N1"/>
<sequence length="858" mass="96923">MVQEEHDDLKQILEAITHDLQDDKINIIRRALLEPLALLLRDPEASKLISSPEKSHYCNRYANNLPGLQRAFLETRLPNHLRWLLEHVALPTLPRLSNVERQQLFTPYFVPALESVNGYVLSASLSVLISVMSDKEQHLDVLRLSCDLLHDLLKRHGVRTFYQHVLRNRNVTLAMEYDSLICSLPDRISNIFTTNTSAFFYPENYFSMIGSQIEELIMFWPNSVNGCDDESVRPISCLIGRICRLGHSDDIVQVWAQHWPQLLDQDSYWTVLQKCIVNLSMMEAEKLILSFLNICESRLSNKSGVEVLPDVVLYTSFLLKLVGNLVLEKPATYGYIMRQKLLLVRVLSLNALRVLIHTWSRIALNELASLLSTLLDRWTDITFVKNCTLPQLTYVSQAILLTSSYLSPLSLEPAVLSLLEGLRVYLGATDLTVRQLGMVVAECLTKAANPEACLNFEIKDTLETTLLRSLAQKVDYGNIKASTFTVGRIESSVTDLKPEISSTTSPNRLKAIPRLHQVDSDDEDDDLKPFAMPDESNVSNTKVKSPVYLRDAIAFLKSDEPEKIDVAIKAFKNLVQKATQREMDELAIELATIALNLQDTYDLEGFSENRLDSLVALLVRAPVLVVPYLSTEFYERNYNLSQRMDILASLMTASRVLSNIEVEPEEIATTTKSQKSQTTTAADVVSQRIMQKTRITSRRMSVKQPVSQKNRFSDVAGLFFFSLLGRFDTKGAMLVTGTNMNVLLTRYVTTLSMIAYCSYNCVESRKICRGMFEFAWALRYLPDRSSENAGQLRRAILLSFNVIANVLPPSIMSDEFSGMELQELFDYIVTSISKDSHPENVKIAQGTLLALKGSLSPE</sequence>
<dbReference type="GO" id="GO:0042162">
    <property type="term" value="F:telomeric DNA binding"/>
    <property type="evidence" value="ECO:0007669"/>
    <property type="project" value="TreeGrafter"/>
</dbReference>
<dbReference type="GO" id="GO:0051083">
    <property type="term" value="P:'de novo' cotranslational protein folding"/>
    <property type="evidence" value="ECO:0007669"/>
    <property type="project" value="TreeGrafter"/>
</dbReference>
<evidence type="ECO:0000313" key="4">
    <source>
        <dbReference type="Proteomes" id="UP000319731"/>
    </source>
</evidence>
<protein>
    <recommendedName>
        <fullName evidence="2">Telomere length regulation protein conserved domain-containing protein</fullName>
    </recommendedName>
</protein>
<name>A0A507C6N1_9FUNG</name>
<dbReference type="PANTHER" id="PTHR15830">
    <property type="entry name" value="TELOMERE LENGTH REGULATION PROTEIN TEL2 FAMILY MEMBER"/>
    <property type="match status" value="1"/>
</dbReference>
<dbReference type="Proteomes" id="UP000319731">
    <property type="component" value="Unassembled WGS sequence"/>
</dbReference>
<dbReference type="EMBL" id="QEAO01000018">
    <property type="protein sequence ID" value="TPX33714.1"/>
    <property type="molecule type" value="Genomic_DNA"/>
</dbReference>
<evidence type="ECO:0000259" key="2">
    <source>
        <dbReference type="Pfam" id="PF10193"/>
    </source>
</evidence>
<organism evidence="3 4">
    <name type="scientific">Synchytrium microbalum</name>
    <dbReference type="NCBI Taxonomy" id="1806994"/>
    <lineage>
        <taxon>Eukaryota</taxon>
        <taxon>Fungi</taxon>
        <taxon>Fungi incertae sedis</taxon>
        <taxon>Chytridiomycota</taxon>
        <taxon>Chytridiomycota incertae sedis</taxon>
        <taxon>Chytridiomycetes</taxon>
        <taxon>Synchytriales</taxon>
        <taxon>Synchytriaceae</taxon>
        <taxon>Synchytrium</taxon>
    </lineage>
</organism>
<dbReference type="Gene3D" id="1.25.40.720">
    <property type="entry name" value="Telomere length regulation protein 2, C-terminal domain"/>
    <property type="match status" value="2"/>
</dbReference>
<dbReference type="PANTHER" id="PTHR15830:SF10">
    <property type="entry name" value="TELOMERE LENGTH REGULATION PROTEIN TEL2 HOMOLOG"/>
    <property type="match status" value="1"/>
</dbReference>
<dbReference type="SUPFAM" id="SSF48371">
    <property type="entry name" value="ARM repeat"/>
    <property type="match status" value="1"/>
</dbReference>